<dbReference type="AlphaFoldDB" id="A0A1S2VQV2"/>
<keyword evidence="1" id="KW-0812">Transmembrane</keyword>
<dbReference type="EMBL" id="MORL01000001">
    <property type="protein sequence ID" value="OIN61167.1"/>
    <property type="molecule type" value="Genomic_DNA"/>
</dbReference>
<evidence type="ECO:0000313" key="3">
    <source>
        <dbReference type="Proteomes" id="UP000181790"/>
    </source>
</evidence>
<keyword evidence="1" id="KW-1133">Transmembrane helix</keyword>
<sequence>MNNQLTLTERLKLPTSKFFKPLVTGGIWVAALAAALVAFQTQLAAAGIPVPAVVELIAEGLTILSATVAGIAKLTVDFDHTETKQYLKLRGLVL</sequence>
<gene>
    <name evidence="2" type="ORF">BLX24_03655</name>
</gene>
<feature type="transmembrane region" description="Helical" evidence="1">
    <location>
        <begin position="21"/>
        <end position="39"/>
    </location>
</feature>
<dbReference type="OrthoDB" id="969437at2"/>
<protein>
    <recommendedName>
        <fullName evidence="4">Holin</fullName>
    </recommendedName>
</protein>
<name>A0A1S2VQV2_9BACT</name>
<evidence type="ECO:0008006" key="4">
    <source>
        <dbReference type="Google" id="ProtNLM"/>
    </source>
</evidence>
<evidence type="ECO:0000256" key="1">
    <source>
        <dbReference type="SAM" id="Phobius"/>
    </source>
</evidence>
<comment type="caution">
    <text evidence="2">The sequence shown here is derived from an EMBL/GenBank/DDBJ whole genome shotgun (WGS) entry which is preliminary data.</text>
</comment>
<keyword evidence="1" id="KW-0472">Membrane</keyword>
<dbReference type="Proteomes" id="UP000181790">
    <property type="component" value="Unassembled WGS sequence"/>
</dbReference>
<evidence type="ECO:0000313" key="2">
    <source>
        <dbReference type="EMBL" id="OIN61167.1"/>
    </source>
</evidence>
<accession>A0A1S2VQV2</accession>
<dbReference type="RefSeq" id="WP_071501671.1">
    <property type="nucleotide sequence ID" value="NZ_MORL01000001.1"/>
</dbReference>
<organism evidence="2 3">
    <name type="scientific">Arsenicibacter rosenii</name>
    <dbReference type="NCBI Taxonomy" id="1750698"/>
    <lineage>
        <taxon>Bacteria</taxon>
        <taxon>Pseudomonadati</taxon>
        <taxon>Bacteroidota</taxon>
        <taxon>Cytophagia</taxon>
        <taxon>Cytophagales</taxon>
        <taxon>Spirosomataceae</taxon>
        <taxon>Arsenicibacter</taxon>
    </lineage>
</organism>
<keyword evidence="3" id="KW-1185">Reference proteome</keyword>
<reference evidence="2 3" key="1">
    <citation type="submission" date="2016-10" db="EMBL/GenBank/DDBJ databases">
        <title>Arsenicibacter rosenii gen. nov., sp. nov., an efficient arsenic-methylating bacterium isolated from an arsenic-contaminated paddy soil.</title>
        <authorList>
            <person name="Huang K."/>
        </authorList>
    </citation>
    <scope>NUCLEOTIDE SEQUENCE [LARGE SCALE GENOMIC DNA]</scope>
    <source>
        <strain evidence="2 3">SM-1</strain>
    </source>
</reference>
<proteinExistence type="predicted"/>